<sequence>MNGNPGQSGSLRFCVNNYSRHAGTLSWMTHYKSLGWDVQLVGCMGQCSTCRAEPMFLQNEDWEPITPGASAECMKQR</sequence>
<reference evidence="1 2" key="1">
    <citation type="submission" date="2023-03" db="EMBL/GenBank/DDBJ databases">
        <title>Draft genome sequence of the bacteria which degrade cell wall of Tricholomamatutake.</title>
        <authorList>
            <person name="Konishi Y."/>
            <person name="Fukuta Y."/>
            <person name="Shirasaka N."/>
        </authorList>
    </citation>
    <scope>NUCLEOTIDE SEQUENCE [LARGE SCALE GENOMIC DNA]</scope>
    <source>
        <strain evidence="2">mu1</strain>
    </source>
</reference>
<comment type="caution">
    <text evidence="1">The sequence shown here is derived from an EMBL/GenBank/DDBJ whole genome shotgun (WGS) entry which is preliminary data.</text>
</comment>
<evidence type="ECO:0000313" key="2">
    <source>
        <dbReference type="Proteomes" id="UP001157114"/>
    </source>
</evidence>
<keyword evidence="2" id="KW-1185">Reference proteome</keyword>
<evidence type="ECO:0008006" key="3">
    <source>
        <dbReference type="Google" id="ProtNLM"/>
    </source>
</evidence>
<dbReference type="Proteomes" id="UP001157114">
    <property type="component" value="Unassembled WGS sequence"/>
</dbReference>
<dbReference type="EMBL" id="BSSQ01000001">
    <property type="protein sequence ID" value="GLX65759.1"/>
    <property type="molecule type" value="Genomic_DNA"/>
</dbReference>
<protein>
    <recommendedName>
        <fullName evidence="3">DUF1450 domain-containing protein</fullName>
    </recommendedName>
</protein>
<gene>
    <name evidence="1" type="ORF">MU1_01030</name>
</gene>
<organism evidence="1 2">
    <name type="scientific">Paenibacillus glycanilyticus</name>
    <dbReference type="NCBI Taxonomy" id="126569"/>
    <lineage>
        <taxon>Bacteria</taxon>
        <taxon>Bacillati</taxon>
        <taxon>Bacillota</taxon>
        <taxon>Bacilli</taxon>
        <taxon>Bacillales</taxon>
        <taxon>Paenibacillaceae</taxon>
        <taxon>Paenibacillus</taxon>
    </lineage>
</organism>
<proteinExistence type="predicted"/>
<accession>A0ABQ6G475</accession>
<evidence type="ECO:0000313" key="1">
    <source>
        <dbReference type="EMBL" id="GLX65759.1"/>
    </source>
</evidence>
<dbReference type="RefSeq" id="WP_284236432.1">
    <property type="nucleotide sequence ID" value="NZ_BSSQ01000001.1"/>
</dbReference>
<name>A0ABQ6G475_9BACL</name>